<evidence type="ECO:0000313" key="2">
    <source>
        <dbReference type="EMBL" id="TKC77254.1"/>
    </source>
</evidence>
<accession>A0A4U1HDM0</accession>
<evidence type="ECO:0000256" key="1">
    <source>
        <dbReference type="SAM" id="MobiDB-lite"/>
    </source>
</evidence>
<dbReference type="RefSeq" id="WP_136899633.1">
    <property type="nucleotide sequence ID" value="NZ_SWJE01000037.1"/>
</dbReference>
<feature type="region of interest" description="Disordered" evidence="1">
    <location>
        <begin position="106"/>
        <end position="146"/>
    </location>
</feature>
<keyword evidence="3" id="KW-1185">Reference proteome</keyword>
<gene>
    <name evidence="2" type="ORF">FAZ69_32900</name>
</gene>
<protein>
    <submittedName>
        <fullName evidence="2">Uncharacterized protein</fullName>
    </submittedName>
</protein>
<evidence type="ECO:0000313" key="3">
    <source>
        <dbReference type="Proteomes" id="UP000305539"/>
    </source>
</evidence>
<dbReference type="OrthoDB" id="8561720at2"/>
<reference evidence="2 3" key="1">
    <citation type="submission" date="2019-04" db="EMBL/GenBank/DDBJ databases">
        <title>Trinickia sp. 7GSK02, isolated from subtropical forest soil.</title>
        <authorList>
            <person name="Gao Z.-H."/>
            <person name="Qiu L.-H."/>
        </authorList>
    </citation>
    <scope>NUCLEOTIDE SEQUENCE [LARGE SCALE GENOMIC DNA]</scope>
    <source>
        <strain evidence="2 3">7GSK02</strain>
    </source>
</reference>
<dbReference type="AlphaFoldDB" id="A0A4U1HDM0"/>
<name>A0A4U1HDM0_9BURK</name>
<proteinExistence type="predicted"/>
<dbReference type="Proteomes" id="UP000305539">
    <property type="component" value="Unassembled WGS sequence"/>
</dbReference>
<organism evidence="2 3">
    <name type="scientific">Trinickia terrae</name>
    <dbReference type="NCBI Taxonomy" id="2571161"/>
    <lineage>
        <taxon>Bacteria</taxon>
        <taxon>Pseudomonadati</taxon>
        <taxon>Pseudomonadota</taxon>
        <taxon>Betaproteobacteria</taxon>
        <taxon>Burkholderiales</taxon>
        <taxon>Burkholderiaceae</taxon>
        <taxon>Trinickia</taxon>
    </lineage>
</organism>
<comment type="caution">
    <text evidence="2">The sequence shown here is derived from an EMBL/GenBank/DDBJ whole genome shotgun (WGS) entry which is preliminary data.</text>
</comment>
<sequence length="167" mass="17857">MPTTNPRVNVTLKPSLYAVLQRLSKASGNSMSGLIAEFLEPNEEVFTRMATIIEAAASIRDEAKVEVAGSMKRVQTQIEGLLGLSEDVFQAVGAVQADLLSEVEAVSRRRRPRTASEPLGRSGRRPAAEPTATPSLTGGSHPPLTVAKTAEKFAAKPRHIRKSAKNG</sequence>
<dbReference type="EMBL" id="SWJE01000037">
    <property type="protein sequence ID" value="TKC77254.1"/>
    <property type="molecule type" value="Genomic_DNA"/>
</dbReference>